<gene>
    <name evidence="1" type="ORF">MRATA1EN22A_LOCUS2295</name>
</gene>
<reference evidence="1" key="2">
    <citation type="submission" date="2025-03" db="EMBL/GenBank/DDBJ databases">
        <authorList>
            <consortium name="ELIXIR-Norway"/>
            <consortium name="Elixir Norway"/>
        </authorList>
    </citation>
    <scope>NUCLEOTIDE SEQUENCE</scope>
</reference>
<evidence type="ECO:0000313" key="1">
    <source>
        <dbReference type="EMBL" id="CAM9422132.1"/>
    </source>
</evidence>
<dbReference type="EMBL" id="OX596094">
    <property type="protein sequence ID" value="CAM9422132.1"/>
    <property type="molecule type" value="Genomic_DNA"/>
</dbReference>
<organism evidence="1 2">
    <name type="scientific">Rangifer tarandus platyrhynchus</name>
    <name type="common">Svalbard reindeer</name>
    <dbReference type="NCBI Taxonomy" id="3082113"/>
    <lineage>
        <taxon>Eukaryota</taxon>
        <taxon>Metazoa</taxon>
        <taxon>Chordata</taxon>
        <taxon>Craniata</taxon>
        <taxon>Vertebrata</taxon>
        <taxon>Euteleostomi</taxon>
        <taxon>Mammalia</taxon>
        <taxon>Eutheria</taxon>
        <taxon>Laurasiatheria</taxon>
        <taxon>Artiodactyla</taxon>
        <taxon>Ruminantia</taxon>
        <taxon>Pecora</taxon>
        <taxon>Cervidae</taxon>
        <taxon>Odocoileinae</taxon>
        <taxon>Rangifer</taxon>
    </lineage>
</organism>
<accession>A0AC59Y702</accession>
<evidence type="ECO:0000313" key="2">
    <source>
        <dbReference type="Proteomes" id="UP001162501"/>
    </source>
</evidence>
<sequence>MFREVEPGKKPRLTEPSRRAREQTRAKSTKCHEPSRDGKMVDNVAGKKLVDILKPVGQKPRAKLKLSLNIASFLFQDSTATPPPNNLIRKPRKEIPSPEPGLLDTVIAALRGSPAGPLPSEARRRRSAPASELCLAVAGRELSDTAGASSLQTIPYFNGASPPKLII</sequence>
<reference evidence="1" key="1">
    <citation type="submission" date="2023-05" db="EMBL/GenBank/DDBJ databases">
        <authorList>
            <consortium name="ELIXIR-Norway"/>
        </authorList>
    </citation>
    <scope>NUCLEOTIDE SEQUENCE</scope>
</reference>
<name>A0AC59Y702_RANTA</name>
<protein>
    <submittedName>
        <fullName evidence="1">Uncharacterized protein</fullName>
    </submittedName>
</protein>
<proteinExistence type="predicted"/>
<dbReference type="Proteomes" id="UP001162501">
    <property type="component" value="Chromosome 10"/>
</dbReference>